<sequence>MSNERDKLHIPLFPESQQLNRTNWMEWKTRISTILRLKGLLGYLDGTTPIPSAAAGTTAIEKWRKNDDLVKGIITLNMTDLSGRGADPDTMNAHEFWSALLAVRERRSELAVLNAEEYLKACKYVPGSDVHAHFDEMRRRRKACRDLGSTMMTDQRFAIIICLSMMGETLRPVIIPLLTRTDPEDVMSTILVVYDELLQLGLPQNPFRDTRSGTGALAVEKTSAFMTAAKATVICAWCGWKNHTKETCYCAGGGKAGQQPSHWKSQPRPKKGSPADLSMHALRASIFSQSINDPSPTQRLSRPSVCVATVPPAETQAPIDSKYQIFLAT</sequence>
<reference evidence="2 3" key="1">
    <citation type="submission" date="2019-01" db="EMBL/GenBank/DDBJ databases">
        <title>Genome sequencing of the rare red list fungi Fomitopsis rosea.</title>
        <authorList>
            <person name="Buettner E."/>
            <person name="Kellner H."/>
        </authorList>
    </citation>
    <scope>NUCLEOTIDE SEQUENCE [LARGE SCALE GENOMIC DNA]</scope>
    <source>
        <strain evidence="2 3">DSM 105464</strain>
    </source>
</reference>
<dbReference type="Pfam" id="PF14223">
    <property type="entry name" value="Retrotran_gag_2"/>
    <property type="match status" value="1"/>
</dbReference>
<name>A0A4Y9XV20_9APHY</name>
<dbReference type="EMBL" id="SEKV01000855">
    <property type="protein sequence ID" value="TFY53217.1"/>
    <property type="molecule type" value="Genomic_DNA"/>
</dbReference>
<protein>
    <submittedName>
        <fullName evidence="2">Uncharacterized protein</fullName>
    </submittedName>
</protein>
<feature type="region of interest" description="Disordered" evidence="1">
    <location>
        <begin position="254"/>
        <end position="275"/>
    </location>
</feature>
<gene>
    <name evidence="2" type="ORF">EVJ58_g9569</name>
</gene>
<organism evidence="2 3">
    <name type="scientific">Rhodofomes roseus</name>
    <dbReference type="NCBI Taxonomy" id="34475"/>
    <lineage>
        <taxon>Eukaryota</taxon>
        <taxon>Fungi</taxon>
        <taxon>Dikarya</taxon>
        <taxon>Basidiomycota</taxon>
        <taxon>Agaricomycotina</taxon>
        <taxon>Agaricomycetes</taxon>
        <taxon>Polyporales</taxon>
        <taxon>Rhodofomes</taxon>
    </lineage>
</organism>
<dbReference type="Proteomes" id="UP000298390">
    <property type="component" value="Unassembled WGS sequence"/>
</dbReference>
<evidence type="ECO:0000313" key="3">
    <source>
        <dbReference type="Proteomes" id="UP000298390"/>
    </source>
</evidence>
<evidence type="ECO:0000256" key="1">
    <source>
        <dbReference type="SAM" id="MobiDB-lite"/>
    </source>
</evidence>
<comment type="caution">
    <text evidence="2">The sequence shown here is derived from an EMBL/GenBank/DDBJ whole genome shotgun (WGS) entry which is preliminary data.</text>
</comment>
<dbReference type="AlphaFoldDB" id="A0A4Y9XV20"/>
<dbReference type="STRING" id="34475.A0A4Y9XV20"/>
<accession>A0A4Y9XV20</accession>
<proteinExistence type="predicted"/>
<evidence type="ECO:0000313" key="2">
    <source>
        <dbReference type="EMBL" id="TFY53217.1"/>
    </source>
</evidence>